<dbReference type="GO" id="GO:0003676">
    <property type="term" value="F:nucleic acid binding"/>
    <property type="evidence" value="ECO:0007669"/>
    <property type="project" value="InterPro"/>
</dbReference>
<feature type="domain" description="Exonuclease" evidence="8">
    <location>
        <begin position="293"/>
        <end position="458"/>
    </location>
</feature>
<protein>
    <recommendedName>
        <fullName evidence="8">Exonuclease domain-containing protein</fullName>
    </recommendedName>
</protein>
<keyword evidence="5" id="KW-0269">Exonuclease</keyword>
<keyword evidence="3" id="KW-0540">Nuclease</keyword>
<dbReference type="OrthoDB" id="206335at2759"/>
<evidence type="ECO:0000256" key="2">
    <source>
        <dbReference type="ARBA" id="ARBA00006357"/>
    </source>
</evidence>
<dbReference type="EMBL" id="BRYA01000069">
    <property type="protein sequence ID" value="GMI36824.1"/>
    <property type="molecule type" value="Genomic_DNA"/>
</dbReference>
<dbReference type="PANTHER" id="PTHR12801:SF115">
    <property type="entry name" value="FI18136P1-RELATED"/>
    <property type="match status" value="1"/>
</dbReference>
<keyword evidence="6" id="KW-0539">Nucleus</keyword>
<dbReference type="PANTHER" id="PTHR12801">
    <property type="entry name" value="RNA EXONUCLEASE REXO1 / RECO3 FAMILY MEMBER-RELATED"/>
    <property type="match status" value="1"/>
</dbReference>
<dbReference type="Gene3D" id="3.30.420.10">
    <property type="entry name" value="Ribonuclease H-like superfamily/Ribonuclease H"/>
    <property type="match status" value="1"/>
</dbReference>
<dbReference type="InterPro" id="IPR036397">
    <property type="entry name" value="RNaseH_sf"/>
</dbReference>
<dbReference type="GO" id="GO:0004527">
    <property type="term" value="F:exonuclease activity"/>
    <property type="evidence" value="ECO:0007669"/>
    <property type="project" value="UniProtKB-KW"/>
</dbReference>
<evidence type="ECO:0000313" key="10">
    <source>
        <dbReference type="Proteomes" id="UP001165065"/>
    </source>
</evidence>
<dbReference type="SUPFAM" id="SSF53098">
    <property type="entry name" value="Ribonuclease H-like"/>
    <property type="match status" value="1"/>
</dbReference>
<evidence type="ECO:0000256" key="5">
    <source>
        <dbReference type="ARBA" id="ARBA00022839"/>
    </source>
</evidence>
<name>A0A9W7L6S9_9STRA</name>
<dbReference type="CDD" id="cd06145">
    <property type="entry name" value="REX1_like"/>
    <property type="match status" value="1"/>
</dbReference>
<comment type="caution">
    <text evidence="9">The sequence shown here is derived from an EMBL/GenBank/DDBJ whole genome shotgun (WGS) entry which is preliminary data.</text>
</comment>
<dbReference type="AlphaFoldDB" id="A0A9W7L6S9"/>
<dbReference type="Pfam" id="PF00929">
    <property type="entry name" value="RNase_T"/>
    <property type="match status" value="1"/>
</dbReference>
<reference evidence="10" key="1">
    <citation type="journal article" date="2023" name="Commun. Biol.">
        <title>Genome analysis of Parmales, the sister group of diatoms, reveals the evolutionary specialization of diatoms from phago-mixotrophs to photoautotrophs.</title>
        <authorList>
            <person name="Ban H."/>
            <person name="Sato S."/>
            <person name="Yoshikawa S."/>
            <person name="Yamada K."/>
            <person name="Nakamura Y."/>
            <person name="Ichinomiya M."/>
            <person name="Sato N."/>
            <person name="Blanc-Mathieu R."/>
            <person name="Endo H."/>
            <person name="Kuwata A."/>
            <person name="Ogata H."/>
        </authorList>
    </citation>
    <scope>NUCLEOTIDE SEQUENCE [LARGE SCALE GENOMIC DNA]</scope>
</reference>
<sequence>MSDNAAENKTPEPCTTMQGENKARKELKRKASSTEEDNNDDNPPKSKQLKKIITKKGKPRGIVSIPELLLLRESGNDVGLNVSITPPINTPHGKSKLSYANLSTLLHTLLLQPQVFGSTDKFCTIKNPAALEGVNVVFLNHDSDSSLDALGEAITSAAQDSSVLSFSMSGKGGGNHLWESVFQKPILSNKALKSNSKQPALASKETHLLQSLRSLKLTRQQTIANGYTTLKEGRATPNQTENGLCLLSEDDIVLGIDEYSSSTAETSPPLPSPDLSWFSLPPSPLSIPDEEGRVFGMDCEMVRTTHGPALARLTVVSVDATSGKTEMVLDQFVKPAYPITDYVTRFSGITPETFVDGKDFVNMEKARKRLGELVKGGDYIIGHSLENDYAALRLVHHNTIDTAVLFRDISNSRKHGLKYLSFGLLQRRIQQNQAGHDSLEDCVASVDLALLKAKMGAGVGMEEGKYFRSDKKVESLLSELEKSVREGKSENGTPNLTAITKTNDITIFGDDIFTKSLAPHAPRAHLIANKPDSDLPKFSAKSLLTLARVTPTPALLSELANGHGGTTVNLFITDCTRPYAEALRRKKAILGKPMASTTWSGADEEQLKKRAAECGNAKARLWLVSRNNS</sequence>
<evidence type="ECO:0000256" key="3">
    <source>
        <dbReference type="ARBA" id="ARBA00022722"/>
    </source>
</evidence>
<evidence type="ECO:0000256" key="7">
    <source>
        <dbReference type="SAM" id="MobiDB-lite"/>
    </source>
</evidence>
<evidence type="ECO:0000256" key="1">
    <source>
        <dbReference type="ARBA" id="ARBA00004123"/>
    </source>
</evidence>
<dbReference type="SMART" id="SM00479">
    <property type="entry name" value="EXOIII"/>
    <property type="match status" value="1"/>
</dbReference>
<accession>A0A9W7L6S9</accession>
<evidence type="ECO:0000256" key="4">
    <source>
        <dbReference type="ARBA" id="ARBA00022801"/>
    </source>
</evidence>
<comment type="similarity">
    <text evidence="2">Belongs to the REXO1/REXO3 family.</text>
</comment>
<keyword evidence="10" id="KW-1185">Reference proteome</keyword>
<dbReference type="InterPro" id="IPR013520">
    <property type="entry name" value="Ribonucl_H"/>
</dbReference>
<evidence type="ECO:0000313" key="9">
    <source>
        <dbReference type="EMBL" id="GMI36824.1"/>
    </source>
</evidence>
<dbReference type="InterPro" id="IPR047021">
    <property type="entry name" value="REXO1/3/4-like"/>
</dbReference>
<comment type="subcellular location">
    <subcellularLocation>
        <location evidence="1">Nucleus</location>
    </subcellularLocation>
</comment>
<dbReference type="Proteomes" id="UP001165065">
    <property type="component" value="Unassembled WGS sequence"/>
</dbReference>
<dbReference type="InterPro" id="IPR012337">
    <property type="entry name" value="RNaseH-like_sf"/>
</dbReference>
<proteinExistence type="inferred from homology"/>
<evidence type="ECO:0000259" key="8">
    <source>
        <dbReference type="SMART" id="SM00479"/>
    </source>
</evidence>
<feature type="region of interest" description="Disordered" evidence="7">
    <location>
        <begin position="1"/>
        <end position="53"/>
    </location>
</feature>
<dbReference type="GO" id="GO:0005634">
    <property type="term" value="C:nucleus"/>
    <property type="evidence" value="ECO:0007669"/>
    <property type="project" value="UniProtKB-SubCell"/>
</dbReference>
<feature type="compositionally biased region" description="Polar residues" evidence="7">
    <location>
        <begin position="1"/>
        <end position="19"/>
    </location>
</feature>
<organism evidence="9 10">
    <name type="scientific">Triparma columacea</name>
    <dbReference type="NCBI Taxonomy" id="722753"/>
    <lineage>
        <taxon>Eukaryota</taxon>
        <taxon>Sar</taxon>
        <taxon>Stramenopiles</taxon>
        <taxon>Ochrophyta</taxon>
        <taxon>Bolidophyceae</taxon>
        <taxon>Parmales</taxon>
        <taxon>Triparmaceae</taxon>
        <taxon>Triparma</taxon>
    </lineage>
</organism>
<dbReference type="InterPro" id="IPR034922">
    <property type="entry name" value="REX1-like_exo"/>
</dbReference>
<gene>
    <name evidence="9" type="ORF">TrCOL_g6998</name>
</gene>
<evidence type="ECO:0000256" key="6">
    <source>
        <dbReference type="ARBA" id="ARBA00023242"/>
    </source>
</evidence>
<keyword evidence="4" id="KW-0378">Hydrolase</keyword>